<name>A0A1W6MX77_9HYPH</name>
<accession>A0A1W6MX77</accession>
<proteinExistence type="predicted"/>
<keyword evidence="2" id="KW-1185">Reference proteome</keyword>
<dbReference type="EMBL" id="CP019948">
    <property type="protein sequence ID" value="ARN82197.1"/>
    <property type="molecule type" value="Genomic_DNA"/>
</dbReference>
<gene>
    <name evidence="1" type="ORF">B1812_15115</name>
</gene>
<evidence type="ECO:0000313" key="2">
    <source>
        <dbReference type="Proteomes" id="UP000193978"/>
    </source>
</evidence>
<dbReference type="AlphaFoldDB" id="A0A1W6MX77"/>
<protein>
    <submittedName>
        <fullName evidence="1">Uncharacterized protein</fullName>
    </submittedName>
</protein>
<reference evidence="1 2" key="1">
    <citation type="submission" date="2017-02" db="EMBL/GenBank/DDBJ databases">
        <authorList>
            <person name="Peterson S.W."/>
        </authorList>
    </citation>
    <scope>NUCLEOTIDE SEQUENCE [LARGE SCALE GENOMIC DNA]</scope>
    <source>
        <strain evidence="1 2">S285</strain>
    </source>
</reference>
<dbReference type="KEGG" id="mbry:B1812_15115"/>
<sequence>MAAFLKLFQFLDATDALAVEPSHSNGDRALRLKRLEAISAVIEDGEQCPAPLAAVDLRAVVMQAQFQSLSRKSAKRFPVRA</sequence>
<organism evidence="1 2">
    <name type="scientific">Methylocystis bryophila</name>
    <dbReference type="NCBI Taxonomy" id="655015"/>
    <lineage>
        <taxon>Bacteria</taxon>
        <taxon>Pseudomonadati</taxon>
        <taxon>Pseudomonadota</taxon>
        <taxon>Alphaproteobacteria</taxon>
        <taxon>Hyphomicrobiales</taxon>
        <taxon>Methylocystaceae</taxon>
        <taxon>Methylocystis</taxon>
    </lineage>
</organism>
<evidence type="ECO:0000313" key="1">
    <source>
        <dbReference type="EMBL" id="ARN82197.1"/>
    </source>
</evidence>
<dbReference type="Proteomes" id="UP000193978">
    <property type="component" value="Chromosome"/>
</dbReference>